<dbReference type="OrthoDB" id="1937988at2759"/>
<evidence type="ECO:0000313" key="2">
    <source>
        <dbReference type="EMBL" id="GAV84860.1"/>
    </source>
</evidence>
<accession>A0A1Q3CXA2</accession>
<protein>
    <recommendedName>
        <fullName evidence="4">SecE domain-containing protein</fullName>
    </recommendedName>
</protein>
<dbReference type="PANTHER" id="PTHR37240">
    <property type="entry name" value="PREPROTEIN TRANSLOCASE SUBUNIT SECE1"/>
    <property type="match status" value="1"/>
</dbReference>
<dbReference type="PANTHER" id="PTHR37240:SF1">
    <property type="entry name" value="PREPROTEIN TRANSLOCASE SUBUNIT SECE1"/>
    <property type="match status" value="1"/>
</dbReference>
<dbReference type="EMBL" id="BDDD01003384">
    <property type="protein sequence ID" value="GAV84860.1"/>
    <property type="molecule type" value="Genomic_DNA"/>
</dbReference>
<organism evidence="2 3">
    <name type="scientific">Cephalotus follicularis</name>
    <name type="common">Albany pitcher plant</name>
    <dbReference type="NCBI Taxonomy" id="3775"/>
    <lineage>
        <taxon>Eukaryota</taxon>
        <taxon>Viridiplantae</taxon>
        <taxon>Streptophyta</taxon>
        <taxon>Embryophyta</taxon>
        <taxon>Tracheophyta</taxon>
        <taxon>Spermatophyta</taxon>
        <taxon>Magnoliopsida</taxon>
        <taxon>eudicotyledons</taxon>
        <taxon>Gunneridae</taxon>
        <taxon>Pentapetalae</taxon>
        <taxon>rosids</taxon>
        <taxon>fabids</taxon>
        <taxon>Oxalidales</taxon>
        <taxon>Cephalotaceae</taxon>
        <taxon>Cephalotus</taxon>
    </lineage>
</organism>
<dbReference type="InterPro" id="IPR055330">
    <property type="entry name" value="SECE1-like"/>
</dbReference>
<keyword evidence="3" id="KW-1185">Reference proteome</keyword>
<dbReference type="GO" id="GO:0009535">
    <property type="term" value="C:chloroplast thylakoid membrane"/>
    <property type="evidence" value="ECO:0007669"/>
    <property type="project" value="TreeGrafter"/>
</dbReference>
<dbReference type="InterPro" id="IPR038379">
    <property type="entry name" value="SecE_sf"/>
</dbReference>
<dbReference type="STRING" id="3775.A0A1Q3CXA2"/>
<dbReference type="Gene3D" id="1.20.5.1030">
    <property type="entry name" value="Preprotein translocase secy subunit"/>
    <property type="match status" value="1"/>
</dbReference>
<proteinExistence type="predicted"/>
<sequence length="164" mass="18133">MALSLQIPFSSTILTPPYSPARFTSSRVSQLLKTRTPHLLKITKMPKKGQPQILKAMEEDKESVESETTKQQKQQTEVVSEESDDLSELGEEIKKAMRKSDFWGGVAEEIKEIEWPVFGKVLGTTGLVLGVITGSSVVLLTVNFVLAELSDKVFAGRGVQDFFS</sequence>
<dbReference type="Proteomes" id="UP000187406">
    <property type="component" value="Unassembled WGS sequence"/>
</dbReference>
<gene>
    <name evidence="2" type="ORF">CFOL_v3_28302</name>
</gene>
<reference evidence="3" key="1">
    <citation type="submission" date="2016-04" db="EMBL/GenBank/DDBJ databases">
        <title>Cephalotus genome sequencing.</title>
        <authorList>
            <person name="Fukushima K."/>
            <person name="Hasebe M."/>
            <person name="Fang X."/>
        </authorList>
    </citation>
    <scope>NUCLEOTIDE SEQUENCE [LARGE SCALE GENOMIC DNA]</scope>
    <source>
        <strain evidence="3">cv. St1</strain>
    </source>
</reference>
<feature type="region of interest" description="Disordered" evidence="1">
    <location>
        <begin position="55"/>
        <end position="87"/>
    </location>
</feature>
<name>A0A1Q3CXA2_CEPFO</name>
<dbReference type="InParanoid" id="A0A1Q3CXA2"/>
<dbReference type="AlphaFoldDB" id="A0A1Q3CXA2"/>
<evidence type="ECO:0000256" key="1">
    <source>
        <dbReference type="SAM" id="MobiDB-lite"/>
    </source>
</evidence>
<comment type="caution">
    <text evidence="2">The sequence shown here is derived from an EMBL/GenBank/DDBJ whole genome shotgun (WGS) entry which is preliminary data.</text>
</comment>
<evidence type="ECO:0008006" key="4">
    <source>
        <dbReference type="Google" id="ProtNLM"/>
    </source>
</evidence>
<evidence type="ECO:0000313" key="3">
    <source>
        <dbReference type="Proteomes" id="UP000187406"/>
    </source>
</evidence>